<feature type="transmembrane region" description="Helical" evidence="7">
    <location>
        <begin position="366"/>
        <end position="389"/>
    </location>
</feature>
<proteinExistence type="inferred from homology"/>
<sequence>MAQDGSPDVKTGEVLRFALRGLAANKLRSGLTTLGIMIGVAAVILLVAVGSGASASIEQSIAGLGTNVLTVSRAGGQGSTARPLTVEDAKALVDPLGAPDVKASSPVVSTPVTAVSGGTSYDVPQLIGTNPEYFSTSNSAVASGSLFTADDVSFGRKVLVLGPTTAQELFAGADPVGEQVLLDNIQFTVIGVLQSKGSSGLANADDTAIAPLTAVQNSLTGYGQVNQILVQSTSADSMSAAQAEITAILSARHRIAANQTPDFRVLSQEQLLATRTTATETFTVLLASVAAISLLVGGIGVTNIMLVTVTERIREIGIRKAIGATRGVILGQFLTEATLLSLFGGALGVAAGVVGSQFTIAGITPVVVPGSIFLAFGVSALIGLFFGSYPAGRAASLRPIEALRHD</sequence>
<accession>A0ABX2FB95</accession>
<evidence type="ECO:0000256" key="7">
    <source>
        <dbReference type="SAM" id="Phobius"/>
    </source>
</evidence>
<comment type="caution">
    <text evidence="10">The sequence shown here is derived from an EMBL/GenBank/DDBJ whole genome shotgun (WGS) entry which is preliminary data.</text>
</comment>
<protein>
    <submittedName>
        <fullName evidence="10">Permease component of ABC-type antimicrobial peptide transport system</fullName>
    </submittedName>
</protein>
<dbReference type="InterPro" id="IPR025857">
    <property type="entry name" value="MacB_PCD"/>
</dbReference>
<evidence type="ECO:0000256" key="2">
    <source>
        <dbReference type="ARBA" id="ARBA00022475"/>
    </source>
</evidence>
<evidence type="ECO:0000256" key="4">
    <source>
        <dbReference type="ARBA" id="ARBA00022989"/>
    </source>
</evidence>
<evidence type="ECO:0000256" key="5">
    <source>
        <dbReference type="ARBA" id="ARBA00023136"/>
    </source>
</evidence>
<feature type="domain" description="MacB-like periplasmic core" evidence="9">
    <location>
        <begin position="29"/>
        <end position="248"/>
    </location>
</feature>
<keyword evidence="4 7" id="KW-1133">Transmembrane helix</keyword>
<evidence type="ECO:0000313" key="10">
    <source>
        <dbReference type="EMBL" id="NRN68592.1"/>
    </source>
</evidence>
<evidence type="ECO:0000256" key="6">
    <source>
        <dbReference type="ARBA" id="ARBA00038076"/>
    </source>
</evidence>
<feature type="transmembrane region" description="Helical" evidence="7">
    <location>
        <begin position="282"/>
        <end position="307"/>
    </location>
</feature>
<dbReference type="PANTHER" id="PTHR30572">
    <property type="entry name" value="MEMBRANE COMPONENT OF TRANSPORTER-RELATED"/>
    <property type="match status" value="1"/>
</dbReference>
<keyword evidence="3 7" id="KW-0812">Transmembrane</keyword>
<evidence type="ECO:0000256" key="1">
    <source>
        <dbReference type="ARBA" id="ARBA00004651"/>
    </source>
</evidence>
<feature type="transmembrane region" description="Helical" evidence="7">
    <location>
        <begin position="328"/>
        <end position="354"/>
    </location>
</feature>
<keyword evidence="5 7" id="KW-0472">Membrane</keyword>
<gene>
    <name evidence="10" type="ORF">GC106_58350</name>
</gene>
<dbReference type="InterPro" id="IPR003838">
    <property type="entry name" value="ABC3_permease_C"/>
</dbReference>
<evidence type="ECO:0000256" key="3">
    <source>
        <dbReference type="ARBA" id="ARBA00022692"/>
    </source>
</evidence>
<feature type="transmembrane region" description="Helical" evidence="7">
    <location>
        <begin position="30"/>
        <end position="50"/>
    </location>
</feature>
<name>A0ABX2FB95_9PSEU</name>
<dbReference type="Pfam" id="PF12704">
    <property type="entry name" value="MacB_PCD"/>
    <property type="match status" value="1"/>
</dbReference>
<evidence type="ECO:0000259" key="8">
    <source>
        <dbReference type="Pfam" id="PF02687"/>
    </source>
</evidence>
<dbReference type="PANTHER" id="PTHR30572:SF4">
    <property type="entry name" value="ABC TRANSPORTER PERMEASE YTRF"/>
    <property type="match status" value="1"/>
</dbReference>
<keyword evidence="2" id="KW-1003">Cell membrane</keyword>
<comment type="subcellular location">
    <subcellularLocation>
        <location evidence="1">Cell membrane</location>
        <topology evidence="1">Multi-pass membrane protein</topology>
    </subcellularLocation>
</comment>
<evidence type="ECO:0000259" key="9">
    <source>
        <dbReference type="Pfam" id="PF12704"/>
    </source>
</evidence>
<dbReference type="Pfam" id="PF02687">
    <property type="entry name" value="FtsX"/>
    <property type="match status" value="1"/>
</dbReference>
<comment type="similarity">
    <text evidence="6">Belongs to the ABC-4 integral membrane protein family.</text>
</comment>
<dbReference type="EMBL" id="JAAATY010000021">
    <property type="protein sequence ID" value="NRN68592.1"/>
    <property type="molecule type" value="Genomic_DNA"/>
</dbReference>
<organism evidence="10 11">
    <name type="scientific">Kibdelosporangium persicum</name>
    <dbReference type="NCBI Taxonomy" id="2698649"/>
    <lineage>
        <taxon>Bacteria</taxon>
        <taxon>Bacillati</taxon>
        <taxon>Actinomycetota</taxon>
        <taxon>Actinomycetes</taxon>
        <taxon>Pseudonocardiales</taxon>
        <taxon>Pseudonocardiaceae</taxon>
        <taxon>Kibdelosporangium</taxon>
    </lineage>
</organism>
<keyword evidence="11" id="KW-1185">Reference proteome</keyword>
<reference evidence="10 11" key="1">
    <citation type="submission" date="2020-01" db="EMBL/GenBank/DDBJ databases">
        <title>Kibdelosporangium persica a novel Actinomycetes from a hot desert in Iran.</title>
        <authorList>
            <person name="Safaei N."/>
            <person name="Zaburannyi N."/>
            <person name="Mueller R."/>
            <person name="Wink J."/>
        </authorList>
    </citation>
    <scope>NUCLEOTIDE SEQUENCE [LARGE SCALE GENOMIC DNA]</scope>
    <source>
        <strain evidence="10 11">4NS15</strain>
    </source>
</reference>
<feature type="domain" description="ABC3 transporter permease C-terminal" evidence="8">
    <location>
        <begin position="288"/>
        <end position="397"/>
    </location>
</feature>
<dbReference type="Proteomes" id="UP000763557">
    <property type="component" value="Unassembled WGS sequence"/>
</dbReference>
<dbReference type="InterPro" id="IPR050250">
    <property type="entry name" value="Macrolide_Exporter_MacB"/>
</dbReference>
<evidence type="ECO:0000313" key="11">
    <source>
        <dbReference type="Proteomes" id="UP000763557"/>
    </source>
</evidence>